<dbReference type="EMBL" id="SPQU01000010">
    <property type="protein sequence ID" value="TFV36713.1"/>
    <property type="molecule type" value="Genomic_DNA"/>
</dbReference>
<sequence>MNADRLSGRYCAPQTVNQSERAANDRAKLPENTAAWTNPTPKAGLFTNLQPCIGLRPVDIAAAL</sequence>
<reference evidence="1 2" key="1">
    <citation type="submission" date="2019-03" db="EMBL/GenBank/DDBJ databases">
        <title>Bradyrhizobium strains diversity isolated from Chamaecrista fasciculata.</title>
        <authorList>
            <person name="Urquiaga M.C.O."/>
            <person name="Hungria M."/>
            <person name="Delamuta J.R.M."/>
        </authorList>
    </citation>
    <scope>NUCLEOTIDE SEQUENCE [LARGE SCALE GENOMIC DNA]</scope>
    <source>
        <strain evidence="1 2">CNPSo 3424</strain>
    </source>
</reference>
<evidence type="ECO:0000313" key="1">
    <source>
        <dbReference type="EMBL" id="TFV36713.1"/>
    </source>
</evidence>
<gene>
    <name evidence="1" type="ORF">E4K66_22130</name>
</gene>
<dbReference type="AlphaFoldDB" id="A0A4Y9L3V4"/>
<organism evidence="1 2">
    <name type="scientific">Bradyrhizobium frederickii</name>
    <dbReference type="NCBI Taxonomy" id="2560054"/>
    <lineage>
        <taxon>Bacteria</taxon>
        <taxon>Pseudomonadati</taxon>
        <taxon>Pseudomonadota</taxon>
        <taxon>Alphaproteobacteria</taxon>
        <taxon>Hyphomicrobiales</taxon>
        <taxon>Nitrobacteraceae</taxon>
        <taxon>Bradyrhizobium</taxon>
    </lineage>
</organism>
<dbReference type="Proteomes" id="UP000298225">
    <property type="component" value="Unassembled WGS sequence"/>
</dbReference>
<dbReference type="RefSeq" id="WP_126259526.1">
    <property type="nucleotide sequence ID" value="NZ_SPQU01000010.1"/>
</dbReference>
<keyword evidence="2" id="KW-1185">Reference proteome</keyword>
<protein>
    <submittedName>
        <fullName evidence="1">Uncharacterized protein</fullName>
    </submittedName>
</protein>
<proteinExistence type="predicted"/>
<name>A0A4Y9L3V4_9BRAD</name>
<comment type="caution">
    <text evidence="1">The sequence shown here is derived from an EMBL/GenBank/DDBJ whole genome shotgun (WGS) entry which is preliminary data.</text>
</comment>
<dbReference type="OrthoDB" id="9980192at2"/>
<accession>A0A4Y9L3V4</accession>
<evidence type="ECO:0000313" key="2">
    <source>
        <dbReference type="Proteomes" id="UP000298225"/>
    </source>
</evidence>